<feature type="transmembrane region" description="Helical" evidence="1">
    <location>
        <begin position="146"/>
        <end position="168"/>
    </location>
</feature>
<organism evidence="2 3">
    <name type="scientific">Dactylosporangium darangshiense</name>
    <dbReference type="NCBI Taxonomy" id="579108"/>
    <lineage>
        <taxon>Bacteria</taxon>
        <taxon>Bacillati</taxon>
        <taxon>Actinomycetota</taxon>
        <taxon>Actinomycetes</taxon>
        <taxon>Micromonosporales</taxon>
        <taxon>Micromonosporaceae</taxon>
        <taxon>Dactylosporangium</taxon>
    </lineage>
</organism>
<evidence type="ECO:0008006" key="4">
    <source>
        <dbReference type="Google" id="ProtNLM"/>
    </source>
</evidence>
<dbReference type="Pfam" id="PF13803">
    <property type="entry name" value="DUF4184"/>
    <property type="match status" value="1"/>
</dbReference>
<comment type="caution">
    <text evidence="2">The sequence shown here is derived from an EMBL/GenBank/DDBJ whole genome shotgun (WGS) entry which is preliminary data.</text>
</comment>
<feature type="transmembrane region" description="Helical" evidence="1">
    <location>
        <begin position="115"/>
        <end position="134"/>
    </location>
</feature>
<feature type="transmembrane region" description="Helical" evidence="1">
    <location>
        <begin position="228"/>
        <end position="247"/>
    </location>
</feature>
<reference evidence="3" key="1">
    <citation type="journal article" date="2019" name="Int. J. Syst. Evol. Microbiol.">
        <title>The Global Catalogue of Microorganisms (GCM) 10K type strain sequencing project: providing services to taxonomists for standard genome sequencing and annotation.</title>
        <authorList>
            <consortium name="The Broad Institute Genomics Platform"/>
            <consortium name="The Broad Institute Genome Sequencing Center for Infectious Disease"/>
            <person name="Wu L."/>
            <person name="Ma J."/>
        </authorList>
    </citation>
    <scope>NUCLEOTIDE SEQUENCE [LARGE SCALE GENOMIC DNA]</scope>
    <source>
        <strain evidence="3">JCM 17441</strain>
    </source>
</reference>
<evidence type="ECO:0000256" key="1">
    <source>
        <dbReference type="SAM" id="Phobius"/>
    </source>
</evidence>
<protein>
    <recommendedName>
        <fullName evidence="4">DUF4184 family protein</fullName>
    </recommendedName>
</protein>
<sequence>MIRWIRQDPRLFADSIGGVPSTLPTHPLAVLPLKVWRPRWFDGVALATGACSPDFAYALDAPGVRIYSHTIAALFWWSVPTAVAVAWLARLGAPAVAAHLPGSLREYGVLGRVRHPWYVTALSALIGAISHLLWDLVTHTGPVEQWYLVRQISDGSALLLMPLFIWYCTSRHLVRQWHGAAPPVRRRPVRFWGVSIAVGAAGALLTYAAGDHRLTFPWFGYPEHIHVLGVRLMASAALGLLAGAAAVQSPRAVADRSPVAASLPRR</sequence>
<keyword evidence="1" id="KW-1133">Transmembrane helix</keyword>
<keyword evidence="3" id="KW-1185">Reference proteome</keyword>
<dbReference type="InterPro" id="IPR025238">
    <property type="entry name" value="DUF4184"/>
</dbReference>
<name>A0ABP8D2N3_9ACTN</name>
<feature type="transmembrane region" description="Helical" evidence="1">
    <location>
        <begin position="189"/>
        <end position="208"/>
    </location>
</feature>
<evidence type="ECO:0000313" key="2">
    <source>
        <dbReference type="EMBL" id="GAA4246218.1"/>
    </source>
</evidence>
<dbReference type="EMBL" id="BAABAT010000003">
    <property type="protein sequence ID" value="GAA4246218.1"/>
    <property type="molecule type" value="Genomic_DNA"/>
</dbReference>
<proteinExistence type="predicted"/>
<keyword evidence="1" id="KW-0812">Transmembrane</keyword>
<evidence type="ECO:0000313" key="3">
    <source>
        <dbReference type="Proteomes" id="UP001500620"/>
    </source>
</evidence>
<keyword evidence="1" id="KW-0472">Membrane</keyword>
<dbReference type="Proteomes" id="UP001500620">
    <property type="component" value="Unassembled WGS sequence"/>
</dbReference>
<accession>A0ABP8D2N3</accession>
<gene>
    <name evidence="2" type="ORF">GCM10022255_016610</name>
</gene>